<feature type="transmembrane region" description="Helical" evidence="8">
    <location>
        <begin position="373"/>
        <end position="395"/>
    </location>
</feature>
<dbReference type="PROSITE" id="PS50850">
    <property type="entry name" value="MFS"/>
    <property type="match status" value="1"/>
</dbReference>
<evidence type="ECO:0000256" key="2">
    <source>
        <dbReference type="ARBA" id="ARBA00010992"/>
    </source>
</evidence>
<comment type="similarity">
    <text evidence="2">Belongs to the major facilitator superfamily. Sugar transporter (TC 2.A.1.1) family.</text>
</comment>
<feature type="region of interest" description="Disordered" evidence="7">
    <location>
        <begin position="544"/>
        <end position="616"/>
    </location>
</feature>
<dbReference type="NCBIfam" id="TIGR00879">
    <property type="entry name" value="SP"/>
    <property type="match status" value="1"/>
</dbReference>
<dbReference type="OrthoDB" id="2241241at2759"/>
<dbReference type="PROSITE" id="PS00216">
    <property type="entry name" value="SUGAR_TRANSPORT_1"/>
    <property type="match status" value="1"/>
</dbReference>
<feature type="transmembrane region" description="Helical" evidence="8">
    <location>
        <begin position="844"/>
        <end position="863"/>
    </location>
</feature>
<feature type="transmembrane region" description="Helical" evidence="8">
    <location>
        <begin position="44"/>
        <end position="60"/>
    </location>
</feature>
<dbReference type="SUPFAM" id="SSF103473">
    <property type="entry name" value="MFS general substrate transporter"/>
    <property type="match status" value="2"/>
</dbReference>
<accession>A0A6A7AR81</accession>
<dbReference type="InterPro" id="IPR036259">
    <property type="entry name" value="MFS_trans_sf"/>
</dbReference>
<evidence type="ECO:0000313" key="10">
    <source>
        <dbReference type="EMBL" id="KAF2845632.1"/>
    </source>
</evidence>
<dbReference type="GO" id="GO:0016020">
    <property type="term" value="C:membrane"/>
    <property type="evidence" value="ECO:0007669"/>
    <property type="project" value="UniProtKB-SubCell"/>
</dbReference>
<dbReference type="PROSITE" id="PS00217">
    <property type="entry name" value="SUGAR_TRANSPORT_2"/>
    <property type="match status" value="1"/>
</dbReference>
<dbReference type="GO" id="GO:0005351">
    <property type="term" value="F:carbohydrate:proton symporter activity"/>
    <property type="evidence" value="ECO:0007669"/>
    <property type="project" value="TreeGrafter"/>
</dbReference>
<feature type="compositionally biased region" description="Basic and acidic residues" evidence="7">
    <location>
        <begin position="571"/>
        <end position="591"/>
    </location>
</feature>
<dbReference type="Pfam" id="PF00083">
    <property type="entry name" value="Sugar_tr"/>
    <property type="match status" value="1"/>
</dbReference>
<dbReference type="InterPro" id="IPR003663">
    <property type="entry name" value="Sugar/inositol_transpt"/>
</dbReference>
<feature type="transmembrane region" description="Helical" evidence="8">
    <location>
        <begin position="182"/>
        <end position="204"/>
    </location>
</feature>
<feature type="transmembrane region" description="Helical" evidence="8">
    <location>
        <begin position="216"/>
        <end position="238"/>
    </location>
</feature>
<evidence type="ECO:0000256" key="8">
    <source>
        <dbReference type="SAM" id="Phobius"/>
    </source>
</evidence>
<dbReference type="EMBL" id="MU006344">
    <property type="protein sequence ID" value="KAF2845632.1"/>
    <property type="molecule type" value="Genomic_DNA"/>
</dbReference>
<reference evidence="10" key="1">
    <citation type="submission" date="2020-01" db="EMBL/GenBank/DDBJ databases">
        <authorList>
            <consortium name="DOE Joint Genome Institute"/>
            <person name="Haridas S."/>
            <person name="Albert R."/>
            <person name="Binder M."/>
            <person name="Bloem J."/>
            <person name="Labutti K."/>
            <person name="Salamov A."/>
            <person name="Andreopoulos B."/>
            <person name="Baker S.E."/>
            <person name="Barry K."/>
            <person name="Bills G."/>
            <person name="Bluhm B.H."/>
            <person name="Cannon C."/>
            <person name="Castanera R."/>
            <person name="Culley D.E."/>
            <person name="Daum C."/>
            <person name="Ezra D."/>
            <person name="Gonzalez J.B."/>
            <person name="Henrissat B."/>
            <person name="Kuo A."/>
            <person name="Liang C."/>
            <person name="Lipzen A."/>
            <person name="Lutzoni F."/>
            <person name="Magnuson J."/>
            <person name="Mondo S."/>
            <person name="Nolan M."/>
            <person name="Ohm R."/>
            <person name="Pangilinan J."/>
            <person name="Park H.-J."/>
            <person name="Ramirez L."/>
            <person name="Alfaro M."/>
            <person name="Sun H."/>
            <person name="Tritt A."/>
            <person name="Yoshinaga Y."/>
            <person name="Zwiers L.-H."/>
            <person name="Turgeon B.G."/>
            <person name="Goodwin S.B."/>
            <person name="Spatafora J.W."/>
            <person name="Crous P.W."/>
            <person name="Grigoriev I.V."/>
        </authorList>
    </citation>
    <scope>NUCLEOTIDE SEQUENCE</scope>
    <source>
        <strain evidence="10">IPT5</strain>
    </source>
</reference>
<feature type="transmembrane region" description="Helical" evidence="8">
    <location>
        <begin position="125"/>
        <end position="143"/>
    </location>
</feature>
<feature type="transmembrane region" description="Helical" evidence="8">
    <location>
        <begin position="791"/>
        <end position="810"/>
    </location>
</feature>
<evidence type="ECO:0000256" key="3">
    <source>
        <dbReference type="ARBA" id="ARBA00022448"/>
    </source>
</evidence>
<keyword evidence="4 8" id="KW-0812">Transmembrane</keyword>
<dbReference type="InterPro" id="IPR020846">
    <property type="entry name" value="MFS_dom"/>
</dbReference>
<feature type="transmembrane region" description="Helical" evidence="8">
    <location>
        <begin position="960"/>
        <end position="979"/>
    </location>
</feature>
<evidence type="ECO:0000313" key="11">
    <source>
        <dbReference type="Proteomes" id="UP000799423"/>
    </source>
</evidence>
<dbReference type="CDD" id="cd17356">
    <property type="entry name" value="MFS_HXT"/>
    <property type="match status" value="1"/>
</dbReference>
<feature type="transmembrane region" description="Helical" evidence="8">
    <location>
        <begin position="407"/>
        <end position="433"/>
    </location>
</feature>
<evidence type="ECO:0000256" key="1">
    <source>
        <dbReference type="ARBA" id="ARBA00004141"/>
    </source>
</evidence>
<gene>
    <name evidence="10" type="ORF">T440DRAFT_407555</name>
</gene>
<evidence type="ECO:0000256" key="6">
    <source>
        <dbReference type="ARBA" id="ARBA00023136"/>
    </source>
</evidence>
<protein>
    <submittedName>
        <fullName evidence="10">Siderophore iron transporter mirC</fullName>
    </submittedName>
</protein>
<feature type="transmembrane region" description="Helical" evidence="8">
    <location>
        <begin position="651"/>
        <end position="673"/>
    </location>
</feature>
<dbReference type="PANTHER" id="PTHR48022">
    <property type="entry name" value="PLASTIDIC GLUCOSE TRANSPORTER 4"/>
    <property type="match status" value="1"/>
</dbReference>
<comment type="subcellular location">
    <subcellularLocation>
        <location evidence="1">Membrane</location>
        <topology evidence="1">Multi-pass membrane protein</topology>
    </subcellularLocation>
</comment>
<keyword evidence="11" id="KW-1185">Reference proteome</keyword>
<keyword evidence="5 8" id="KW-1133">Transmembrane helix</keyword>
<name>A0A6A7AR81_9PLEO</name>
<evidence type="ECO:0000256" key="4">
    <source>
        <dbReference type="ARBA" id="ARBA00022692"/>
    </source>
</evidence>
<dbReference type="InterPro" id="IPR005829">
    <property type="entry name" value="Sugar_transporter_CS"/>
</dbReference>
<dbReference type="PRINTS" id="PR00171">
    <property type="entry name" value="SUGRTRNSPORT"/>
</dbReference>
<dbReference type="PANTHER" id="PTHR48022:SF91">
    <property type="entry name" value="MAJOR FACILITATOR SUPERFAMILY (MFS) PROFILE DOMAIN-CONTAINING PROTEIN-RELATED"/>
    <property type="match status" value="1"/>
</dbReference>
<evidence type="ECO:0000259" key="9">
    <source>
        <dbReference type="PROSITE" id="PS50850"/>
    </source>
</evidence>
<dbReference type="Gene3D" id="1.20.1250.20">
    <property type="entry name" value="MFS general substrate transporter like domains"/>
    <property type="match status" value="1"/>
</dbReference>
<keyword evidence="6 8" id="KW-0472">Membrane</keyword>
<dbReference type="InterPro" id="IPR005828">
    <property type="entry name" value="MFS_sugar_transport-like"/>
</dbReference>
<feature type="transmembrane region" description="Helical" evidence="8">
    <location>
        <begin position="94"/>
        <end position="113"/>
    </location>
</feature>
<organism evidence="10 11">
    <name type="scientific">Plenodomus tracheiphilus IPT5</name>
    <dbReference type="NCBI Taxonomy" id="1408161"/>
    <lineage>
        <taxon>Eukaryota</taxon>
        <taxon>Fungi</taxon>
        <taxon>Dikarya</taxon>
        <taxon>Ascomycota</taxon>
        <taxon>Pezizomycotina</taxon>
        <taxon>Dothideomycetes</taxon>
        <taxon>Pleosporomycetidae</taxon>
        <taxon>Pleosporales</taxon>
        <taxon>Pleosporineae</taxon>
        <taxon>Leptosphaeriaceae</taxon>
        <taxon>Plenodomus</taxon>
    </lineage>
</organism>
<evidence type="ECO:0000256" key="7">
    <source>
        <dbReference type="SAM" id="MobiDB-lite"/>
    </source>
</evidence>
<dbReference type="AlphaFoldDB" id="A0A6A7AR81"/>
<feature type="transmembrane region" description="Helical" evidence="8">
    <location>
        <begin position="308"/>
        <end position="327"/>
    </location>
</feature>
<feature type="domain" description="Major facilitator superfamily (MFS) profile" evidence="9">
    <location>
        <begin position="47"/>
        <end position="498"/>
    </location>
</feature>
<keyword evidence="3" id="KW-0813">Transport</keyword>
<sequence>MKKIKMTNPVEAWRRRSSVEHTSRWVGEHEGFDNTPLPVLTWKGFWMGILVSMGGFVFGYDTGQISGFLGMKDFLDRFGQRHNDGTPYFSNVRSGLIVALLSIGTLFGALIAAPIADWIGRKMSIIFWCAIFSVGIVVQIAATDKWYQIMMGRFVAGLGVGALSLLVPMYQAETAPRHIRGALIATYQLMITFGIFLAAVFNYAAERHQSGKKASWQITLGLSFVPGVILAVGILGFAETPRFNYRNGKIKEATETMTQVYGVPENNYSIQLELEEMRVKQAAESKVTNGPIQEWLGMWMAPKMAYRLAIGMGLQMFQQLTGANYFFYYGTVVFAGTGINNSFVTQMILNGINFGVTFYGLYIVEHYGRRKSLLAGSVWMFICFLIFASVGHFALDRDTPENTESAATAMICFACFFIFGFATTWGPMVWTICGELYPSRYRAKAMALSTASNWLWNFLLAFFTPFITGAIDFRYGYVFAGTNILGGLLVYFFVIEGQGRTLEEIDTMYLMGVKPWESAKWVVPSLEEMSGDLRKRLEEANPELAIKAETTGGITGAEQREESGVEGNGVRAREEEDEVRRSSLEGEDLRMTMRHSLRQRDHTEVETPHSENYEKEAETDLEVLSNDGAETSSEHSGAQAGVRRIEAVSKAWTTTSLIVAYVTLLIIANVTSLEVQVTSVMTPLATSAFQSHSLLSTIYTVQGVVAGNAQIFWAAGFNGLQVLQQIFVADSTDLLNRALFSTLFDVPFLWTTWAGPEHDRHVLAFYMSVFPYFFSYLQIVQGQSLVTAGYITRVFTFSSTVSSIVVSLIIKYTAHYKYYVSFGAVIYLMGMGIMLAYRNEDASTGTLVGTQIAIGIGGGFLNVPVQLGVQASASHQHVAAVTTVWLTILEVGGAVGSAISGAIWSTYIPQKLQLYLPPENAANYASIYSSIVVSANYTLYPAGSPVRIAINRAYQETMRYLLIGALCCAAPILPLSLCLKNYKLDTINQNVKGKVIGNSEKRGTEVSVVEGQPRAPWWQFWKR</sequence>
<feature type="transmembrane region" description="Helical" evidence="8">
    <location>
        <begin position="477"/>
        <end position="495"/>
    </location>
</feature>
<feature type="transmembrane region" description="Helical" evidence="8">
    <location>
        <begin position="693"/>
        <end position="713"/>
    </location>
</feature>
<feature type="compositionally biased region" description="Basic and acidic residues" evidence="7">
    <location>
        <begin position="598"/>
        <end position="616"/>
    </location>
</feature>
<evidence type="ECO:0000256" key="5">
    <source>
        <dbReference type="ARBA" id="ARBA00022989"/>
    </source>
</evidence>
<feature type="transmembrane region" description="Helical" evidence="8">
    <location>
        <begin position="816"/>
        <end position="837"/>
    </location>
</feature>
<feature type="transmembrane region" description="Helical" evidence="8">
    <location>
        <begin position="761"/>
        <end position="779"/>
    </location>
</feature>
<feature type="transmembrane region" description="Helical" evidence="8">
    <location>
        <begin position="454"/>
        <end position="471"/>
    </location>
</feature>
<dbReference type="FunFam" id="1.20.1250.20:FF:000044">
    <property type="entry name" value="Hexose transporter Hxt3p"/>
    <property type="match status" value="1"/>
</dbReference>
<dbReference type="InterPro" id="IPR050360">
    <property type="entry name" value="MFS_Sugar_Transporters"/>
</dbReference>
<dbReference type="Proteomes" id="UP000799423">
    <property type="component" value="Unassembled WGS sequence"/>
</dbReference>
<feature type="transmembrane region" description="Helical" evidence="8">
    <location>
        <begin position="347"/>
        <end position="364"/>
    </location>
</feature>
<feature type="transmembrane region" description="Helical" evidence="8">
    <location>
        <begin position="883"/>
        <end position="909"/>
    </location>
</feature>
<feature type="transmembrane region" description="Helical" evidence="8">
    <location>
        <begin position="149"/>
        <end position="170"/>
    </location>
</feature>
<proteinExistence type="inferred from homology"/>